<dbReference type="RefSeq" id="WP_165570652.1">
    <property type="nucleotide sequence ID" value="NZ_BBMZ01000007.1"/>
</dbReference>
<keyword evidence="2" id="KW-1185">Reference proteome</keyword>
<accession>A0A090V2B6</accession>
<sequence>MSKQTKKFDADKATAAAKRSLDFWGTVDGTRLARVGHNEKEMDIVGPEKREKSARFA</sequence>
<dbReference type="eggNOG" id="ENOG502ZFD7">
    <property type="taxonomic scope" value="Bacteria"/>
</dbReference>
<reference evidence="1 2" key="1">
    <citation type="submission" date="2014-09" db="EMBL/GenBank/DDBJ databases">
        <title>Whole genome shotgun sequence of Escherichia vulneris NBRC 102420.</title>
        <authorList>
            <person name="Yoshida Y."/>
            <person name="Hosoyama A."/>
            <person name="Tsuchikane K."/>
            <person name="Ohji S."/>
            <person name="Ichikawa N."/>
            <person name="Kimura A."/>
            <person name="Yamazoe A."/>
            <person name="Ezaki T."/>
            <person name="Fujita N."/>
        </authorList>
    </citation>
    <scope>NUCLEOTIDE SEQUENCE [LARGE SCALE GENOMIC DNA]</scope>
    <source>
        <strain evidence="1 2">NBRC 102420</strain>
    </source>
</reference>
<dbReference type="Proteomes" id="UP000029462">
    <property type="component" value="Unassembled WGS sequence"/>
</dbReference>
<dbReference type="AlphaFoldDB" id="A0A090V2B6"/>
<comment type="caution">
    <text evidence="1">The sequence shown here is derived from an EMBL/GenBank/DDBJ whole genome shotgun (WGS) entry which is preliminary data.</text>
</comment>
<name>A0A090V2B6_PSEVU</name>
<gene>
    <name evidence="1" type="ORF">EV102420_07_02390</name>
</gene>
<evidence type="ECO:0000313" key="1">
    <source>
        <dbReference type="EMBL" id="GAL57419.1"/>
    </source>
</evidence>
<dbReference type="EMBL" id="BBMZ01000007">
    <property type="protein sequence ID" value="GAL57419.1"/>
    <property type="molecule type" value="Genomic_DNA"/>
</dbReference>
<organism evidence="1 2">
    <name type="scientific">Pseudescherichia vulneris NBRC 102420</name>
    <dbReference type="NCBI Taxonomy" id="1115515"/>
    <lineage>
        <taxon>Bacteria</taxon>
        <taxon>Pseudomonadati</taxon>
        <taxon>Pseudomonadota</taxon>
        <taxon>Gammaproteobacteria</taxon>
        <taxon>Enterobacterales</taxon>
        <taxon>Enterobacteriaceae</taxon>
        <taxon>Pseudescherichia</taxon>
    </lineage>
</organism>
<evidence type="ECO:0000313" key="2">
    <source>
        <dbReference type="Proteomes" id="UP000029462"/>
    </source>
</evidence>
<proteinExistence type="predicted"/>
<protein>
    <submittedName>
        <fullName evidence="1">Uncharacterized protein</fullName>
    </submittedName>
</protein>